<evidence type="ECO:0000256" key="1">
    <source>
        <dbReference type="SAM" id="Phobius"/>
    </source>
</evidence>
<gene>
    <name evidence="2" type="ORF">EWB00_005832</name>
</gene>
<keyword evidence="1" id="KW-1133">Transmembrane helix</keyword>
<dbReference type="Proteomes" id="UP000311919">
    <property type="component" value="Unassembled WGS sequence"/>
</dbReference>
<feature type="transmembrane region" description="Helical" evidence="1">
    <location>
        <begin position="26"/>
        <end position="45"/>
    </location>
</feature>
<reference evidence="2 3" key="1">
    <citation type="submission" date="2019-03" db="EMBL/GenBank/DDBJ databases">
        <title>An improved genome assembly of the fluke Schistosoma japonicum.</title>
        <authorList>
            <person name="Hu W."/>
            <person name="Luo F."/>
            <person name="Yin M."/>
            <person name="Mo X."/>
            <person name="Sun C."/>
            <person name="Wu Q."/>
            <person name="Zhu B."/>
            <person name="Xiang M."/>
            <person name="Wang J."/>
            <person name="Wang Y."/>
            <person name="Zhang T."/>
            <person name="Xu B."/>
            <person name="Zheng H."/>
            <person name="Feng Z."/>
        </authorList>
    </citation>
    <scope>NUCLEOTIDE SEQUENCE [LARGE SCALE GENOMIC DNA]</scope>
    <source>
        <strain evidence="2">HuSjv2</strain>
        <tissue evidence="2">Worms</tissue>
    </source>
</reference>
<sequence length="123" mass="14908">LCICVFQQDICIFRVFIKRQKKTKNMMNFTLATNIFLFLCTITWIHGEKYLFDNVDGFDVSAYDTDWYDKEQYLDSQDDNVNEMLDNDTTFDDVINTYYNDEEQDVDATYDQYNDHFHDEYFI</sequence>
<evidence type="ECO:0000313" key="3">
    <source>
        <dbReference type="Proteomes" id="UP000311919"/>
    </source>
</evidence>
<evidence type="ECO:0000313" key="2">
    <source>
        <dbReference type="EMBL" id="TNN09998.1"/>
    </source>
</evidence>
<keyword evidence="1" id="KW-0472">Membrane</keyword>
<keyword evidence="3" id="KW-1185">Reference proteome</keyword>
<comment type="caution">
    <text evidence="2">The sequence shown here is derived from an EMBL/GenBank/DDBJ whole genome shotgun (WGS) entry which is preliminary data.</text>
</comment>
<accession>A0A4Z2D0U6</accession>
<dbReference type="EMBL" id="SKCS01000380">
    <property type="protein sequence ID" value="TNN09998.1"/>
    <property type="molecule type" value="Genomic_DNA"/>
</dbReference>
<keyword evidence="1" id="KW-0812">Transmembrane</keyword>
<protein>
    <submittedName>
        <fullName evidence="2">Uncharacterized protein</fullName>
    </submittedName>
</protein>
<organism evidence="2 3">
    <name type="scientific">Schistosoma japonicum</name>
    <name type="common">Blood fluke</name>
    <dbReference type="NCBI Taxonomy" id="6182"/>
    <lineage>
        <taxon>Eukaryota</taxon>
        <taxon>Metazoa</taxon>
        <taxon>Spiralia</taxon>
        <taxon>Lophotrochozoa</taxon>
        <taxon>Platyhelminthes</taxon>
        <taxon>Trematoda</taxon>
        <taxon>Digenea</taxon>
        <taxon>Strigeidida</taxon>
        <taxon>Schistosomatoidea</taxon>
        <taxon>Schistosomatidae</taxon>
        <taxon>Schistosoma</taxon>
    </lineage>
</organism>
<feature type="non-terminal residue" evidence="2">
    <location>
        <position position="1"/>
    </location>
</feature>
<name>A0A4Z2D0U6_SCHJA</name>
<dbReference type="AlphaFoldDB" id="A0A4Z2D0U6"/>
<proteinExistence type="predicted"/>